<dbReference type="AlphaFoldDB" id="T0I3M4"/>
<reference evidence="2 3" key="1">
    <citation type="journal article" date="2013" name="Genome Announc.">
        <title>Draft Genome Sequence of a Hexachlorocyclohexane-Degrading Bacterium, Sphingobium baderi Strain LL03T.</title>
        <authorList>
            <person name="Kaur J."/>
            <person name="Verma H."/>
            <person name="Tripathi C."/>
            <person name="Khurana J.P."/>
            <person name="Lal R."/>
        </authorList>
    </citation>
    <scope>NUCLEOTIDE SEQUENCE [LARGE SCALE GENOMIC DNA]</scope>
    <source>
        <strain evidence="2 3">LL03</strain>
    </source>
</reference>
<dbReference type="Proteomes" id="UP000015524">
    <property type="component" value="Unassembled WGS sequence"/>
</dbReference>
<keyword evidence="3" id="KW-1185">Reference proteome</keyword>
<dbReference type="EMBL" id="ATIB01000017">
    <property type="protein sequence ID" value="EQB06235.1"/>
    <property type="molecule type" value="Genomic_DNA"/>
</dbReference>
<name>T0I3M4_9SPHN</name>
<feature type="transmembrane region" description="Helical" evidence="1">
    <location>
        <begin position="6"/>
        <end position="26"/>
    </location>
</feature>
<organism evidence="2 3">
    <name type="scientific">Sphingobium baderi LL03</name>
    <dbReference type="NCBI Taxonomy" id="1114964"/>
    <lineage>
        <taxon>Bacteria</taxon>
        <taxon>Pseudomonadati</taxon>
        <taxon>Pseudomonadota</taxon>
        <taxon>Alphaproteobacteria</taxon>
        <taxon>Sphingomonadales</taxon>
        <taxon>Sphingomonadaceae</taxon>
        <taxon>Sphingobium</taxon>
    </lineage>
</organism>
<evidence type="ECO:0000313" key="2">
    <source>
        <dbReference type="EMBL" id="EQB06235.1"/>
    </source>
</evidence>
<keyword evidence="1" id="KW-1133">Transmembrane helix</keyword>
<keyword evidence="1" id="KW-0472">Membrane</keyword>
<dbReference type="RefSeq" id="WP_021243229.1">
    <property type="nucleotide sequence ID" value="NZ_ATIB01000017.1"/>
</dbReference>
<accession>T0I3M4</accession>
<gene>
    <name evidence="2" type="ORF">L485_01025</name>
</gene>
<proteinExistence type="predicted"/>
<dbReference type="OrthoDB" id="7595814at2"/>
<protein>
    <submittedName>
        <fullName evidence="2">Uncharacterized protein</fullName>
    </submittedName>
</protein>
<dbReference type="PATRIC" id="fig|1114964.3.peg.179"/>
<evidence type="ECO:0000313" key="3">
    <source>
        <dbReference type="Proteomes" id="UP000015524"/>
    </source>
</evidence>
<evidence type="ECO:0000256" key="1">
    <source>
        <dbReference type="SAM" id="Phobius"/>
    </source>
</evidence>
<comment type="caution">
    <text evidence="2">The sequence shown here is derived from an EMBL/GenBank/DDBJ whole genome shotgun (WGS) entry which is preliminary data.</text>
</comment>
<sequence>MAETSIIAQLATQFGAPGLLIGFMVWRELLTRSDRKAEREEDMAVRKDRAEADKSLAASLSALVVTIQGMERK</sequence>
<keyword evidence="1" id="KW-0812">Transmembrane</keyword>